<dbReference type="InterPro" id="IPR000917">
    <property type="entry name" value="Sulfatase_N"/>
</dbReference>
<organism evidence="8">
    <name type="scientific">Campylobacter sp. CCS1377</name>
    <dbReference type="NCBI Taxonomy" id="3158229"/>
    <lineage>
        <taxon>Bacteria</taxon>
        <taxon>Pseudomonadati</taxon>
        <taxon>Campylobacterota</taxon>
        <taxon>Epsilonproteobacteria</taxon>
        <taxon>Campylobacterales</taxon>
        <taxon>Campylobacteraceae</taxon>
        <taxon>Campylobacter</taxon>
    </lineage>
</organism>
<dbReference type="InterPro" id="IPR017850">
    <property type="entry name" value="Alkaline_phosphatase_core_sf"/>
</dbReference>
<name>A0AAU7EAI0_9BACT</name>
<keyword evidence="3 6" id="KW-0812">Transmembrane</keyword>
<feature type="transmembrane region" description="Helical" evidence="6">
    <location>
        <begin position="31"/>
        <end position="50"/>
    </location>
</feature>
<dbReference type="CDD" id="cd16015">
    <property type="entry name" value="LTA_synthase"/>
    <property type="match status" value="1"/>
</dbReference>
<evidence type="ECO:0000259" key="7">
    <source>
        <dbReference type="Pfam" id="PF00884"/>
    </source>
</evidence>
<feature type="domain" description="Sulfatase N-terminal" evidence="7">
    <location>
        <begin position="165"/>
        <end position="446"/>
    </location>
</feature>
<evidence type="ECO:0000256" key="4">
    <source>
        <dbReference type="ARBA" id="ARBA00022989"/>
    </source>
</evidence>
<dbReference type="Pfam" id="PF00884">
    <property type="entry name" value="Sulfatase"/>
    <property type="match status" value="1"/>
</dbReference>
<feature type="transmembrane region" description="Helical" evidence="6">
    <location>
        <begin position="62"/>
        <end position="82"/>
    </location>
</feature>
<evidence type="ECO:0000313" key="8">
    <source>
        <dbReference type="EMBL" id="XBJ29913.1"/>
    </source>
</evidence>
<gene>
    <name evidence="8" type="ORF">AAH949_03520</name>
</gene>
<evidence type="ECO:0000256" key="5">
    <source>
        <dbReference type="ARBA" id="ARBA00023136"/>
    </source>
</evidence>
<reference evidence="8" key="1">
    <citation type="submission" date="2024-05" db="EMBL/GenBank/DDBJ databases">
        <title>Campylobacter coli isolated from environmental waters in Slovenia.</title>
        <authorList>
            <person name="Zautner A.E."/>
            <person name="Bunk B."/>
            <person name="Riedel T."/>
            <person name="Sproeer C."/>
        </authorList>
    </citation>
    <scope>NUCLEOTIDE SEQUENCE</scope>
    <source>
        <strain evidence="8">CCS1377</strain>
    </source>
</reference>
<dbReference type="PANTHER" id="PTHR47371">
    <property type="entry name" value="LIPOTEICHOIC ACID SYNTHASE"/>
    <property type="match status" value="1"/>
</dbReference>
<keyword evidence="5 6" id="KW-0472">Membrane</keyword>
<keyword evidence="2" id="KW-1003">Cell membrane</keyword>
<evidence type="ECO:0000256" key="6">
    <source>
        <dbReference type="SAM" id="Phobius"/>
    </source>
</evidence>
<dbReference type="PANTHER" id="PTHR47371:SF3">
    <property type="entry name" value="PHOSPHOGLYCEROL TRANSFERASE I"/>
    <property type="match status" value="1"/>
</dbReference>
<evidence type="ECO:0000256" key="2">
    <source>
        <dbReference type="ARBA" id="ARBA00022475"/>
    </source>
</evidence>
<dbReference type="Gene3D" id="3.40.720.10">
    <property type="entry name" value="Alkaline Phosphatase, subunit A"/>
    <property type="match status" value="1"/>
</dbReference>
<dbReference type="EMBL" id="CP155620">
    <property type="protein sequence ID" value="XBJ29913.1"/>
    <property type="molecule type" value="Genomic_DNA"/>
</dbReference>
<dbReference type="InterPro" id="IPR050448">
    <property type="entry name" value="OpgB/LTA_synthase_biosynth"/>
</dbReference>
<comment type="subcellular location">
    <subcellularLocation>
        <location evidence="1">Cell membrane</location>
        <topology evidence="1">Multi-pass membrane protein</topology>
    </subcellularLocation>
</comment>
<accession>A0AAU7EAI0</accession>
<dbReference type="AlphaFoldDB" id="A0AAU7EAI0"/>
<evidence type="ECO:0000256" key="1">
    <source>
        <dbReference type="ARBA" id="ARBA00004651"/>
    </source>
</evidence>
<dbReference type="GO" id="GO:0005886">
    <property type="term" value="C:plasma membrane"/>
    <property type="evidence" value="ECO:0007669"/>
    <property type="project" value="UniProtKB-SubCell"/>
</dbReference>
<evidence type="ECO:0000256" key="3">
    <source>
        <dbReference type="ARBA" id="ARBA00022692"/>
    </source>
</evidence>
<dbReference type="RefSeq" id="WP_348518996.1">
    <property type="nucleotide sequence ID" value="NZ_CP155620.1"/>
</dbReference>
<keyword evidence="4 6" id="KW-1133">Transmembrane helix</keyword>
<protein>
    <submittedName>
        <fullName evidence="8">LTA synthase family protein</fullName>
    </submittedName>
</protein>
<sequence length="535" mass="62847">MYGSKIDIFIFGLKDDDTNAILSIIFDDYPIIKIIFLALFFGVFAFWLNIKIMHLKFKAIKLNKYLFVVLNLFLIYAYIIALRGHFTYNALRASSYEFSIIKAFNEISTNPLMALSWAYKEYRGQQHFKSVDLAELKDFEKELFTMFDSTYKNANHAKNHIYLNILESFGLNMLEFSNEKHNLLGRLDRHFKEDFVFKRFLSSANNTIESLNRLVFLSPNIISNGLMQKKILKYTPLQVYKNAGYDIVFVYSGNASWYNLGNYFRYQGADLIIDENTLMSEFSEVRATKHKYGIADEFMYKKIYSIFKNATKPTLVISLSISTHRPYVHESKEKLFDENLVEKEILDQFIIKNPKNALKTYAYANDEFGKFLDLVKGSDFKENIIIAATGDHRFRDIKMDLNHEKAFAYSVPFYLYVPKKLQDNIYYDKNRIGSHKDIFPTLYNLTLSEVEYLSLGGKSMLLKPENKRLEFGFNEMVWMDENGVYSNDKGYYFENNSTIKDTNKAFELDIYHKDFAKLYKEFNLYQLAYRLGIAK</sequence>
<proteinExistence type="predicted"/>
<dbReference type="SUPFAM" id="SSF53649">
    <property type="entry name" value="Alkaline phosphatase-like"/>
    <property type="match status" value="1"/>
</dbReference>